<dbReference type="Gene3D" id="1.10.1350.10">
    <property type="entry name" value="Viral capsid alpha domain"/>
    <property type="match status" value="1"/>
</dbReference>
<organism evidence="5 6">
    <name type="scientific">Rotavirus D</name>
    <dbReference type="NCBI Taxonomy" id="335100"/>
    <lineage>
        <taxon>Viruses</taxon>
        <taxon>Riboviria</taxon>
        <taxon>Orthornavirae</taxon>
        <taxon>Duplornaviricota</taxon>
        <taxon>Resentoviricetes</taxon>
        <taxon>Reovirales</taxon>
        <taxon>Sedoreoviridae</taxon>
        <taxon>Rotavirus</taxon>
        <taxon>Rotavirus deltagastroenteritidis</taxon>
    </lineage>
</organism>
<dbReference type="InterPro" id="IPR008935">
    <property type="entry name" value="Virus_capsid_a-hlx_vir"/>
</dbReference>
<dbReference type="SUPFAM" id="SSF49818">
    <property type="entry name" value="Viral protein domain"/>
    <property type="match status" value="1"/>
</dbReference>
<comment type="subcellular location">
    <subcellularLocation>
        <location evidence="1">Virion</location>
    </subcellularLocation>
</comment>
<evidence type="ECO:0000256" key="4">
    <source>
        <dbReference type="ARBA" id="ARBA00022844"/>
    </source>
</evidence>
<dbReference type="InterPro" id="IPR001385">
    <property type="entry name" value="Rotavirus_A/C_VP6"/>
</dbReference>
<dbReference type="Gene3D" id="2.60.120.170">
    <property type="match status" value="1"/>
</dbReference>
<dbReference type="InterPro" id="IPR008980">
    <property type="entry name" value="Capsid_hemagglutn"/>
</dbReference>
<accession>A0A0K0LAS1</accession>
<dbReference type="GO" id="GO:0005198">
    <property type="term" value="F:structural molecule activity"/>
    <property type="evidence" value="ECO:0007669"/>
    <property type="project" value="InterPro"/>
</dbReference>
<dbReference type="GO" id="GO:0046789">
    <property type="term" value="F:host cell surface receptor binding"/>
    <property type="evidence" value="ECO:0007669"/>
    <property type="project" value="InterPro"/>
</dbReference>
<feature type="non-terminal residue" evidence="5">
    <location>
        <position position="1"/>
    </location>
</feature>
<keyword evidence="2" id="KW-1154">Intermediate capsid protein</keyword>
<dbReference type="GO" id="GO:0039626">
    <property type="term" value="C:viral intermediate capsid"/>
    <property type="evidence" value="ECO:0007669"/>
    <property type="project" value="UniProtKB-KW"/>
</dbReference>
<keyword evidence="4" id="KW-0946">Virion</keyword>
<reference evidence="6" key="1">
    <citation type="submission" date="2014-07" db="EMBL/GenBank/DDBJ databases">
        <title>Viral metagenomic analysis of the feces of chickens with Runting-Stunting Syndrome.</title>
        <authorList>
            <person name="Kim H."/>
            <person name="Choi J."/>
            <person name="Lee H."/>
            <person name="Kwon Y."/>
        </authorList>
    </citation>
    <scope>NUCLEOTIDE SEQUENCE [LARGE SCALE GENOMIC DNA]</scope>
</reference>
<evidence type="ECO:0000313" key="6">
    <source>
        <dbReference type="Proteomes" id="UP000247069"/>
    </source>
</evidence>
<name>A0A0K0LAS1_9REOV</name>
<dbReference type="GO" id="GO:0019064">
    <property type="term" value="P:fusion of virus membrane with host plasma membrane"/>
    <property type="evidence" value="ECO:0007669"/>
    <property type="project" value="InterPro"/>
</dbReference>
<evidence type="ECO:0000256" key="3">
    <source>
        <dbReference type="ARBA" id="ARBA00022561"/>
    </source>
</evidence>
<dbReference type="SUPFAM" id="SSF48345">
    <property type="entry name" value="A virus capsid protein alpha-helical domain"/>
    <property type="match status" value="1"/>
</dbReference>
<evidence type="ECO:0000256" key="1">
    <source>
        <dbReference type="ARBA" id="ARBA00004328"/>
    </source>
</evidence>
<protein>
    <submittedName>
        <fullName evidence="5">VP6</fullName>
    </submittedName>
</protein>
<evidence type="ECO:0000256" key="2">
    <source>
        <dbReference type="ARBA" id="ARBA00022493"/>
    </source>
</evidence>
<proteinExistence type="predicted"/>
<evidence type="ECO:0000313" key="5">
    <source>
        <dbReference type="EMBL" id="AIW53354.1"/>
    </source>
</evidence>
<gene>
    <name evidence="5" type="primary">VP6</name>
</gene>
<dbReference type="GO" id="GO:0019031">
    <property type="term" value="C:viral envelope"/>
    <property type="evidence" value="ECO:0007669"/>
    <property type="project" value="InterPro"/>
</dbReference>
<dbReference type="Pfam" id="PF00980">
    <property type="entry name" value="Rota_Capsid_VP6"/>
    <property type="match status" value="1"/>
</dbReference>
<keyword evidence="3" id="KW-0167">Capsid protein</keyword>
<dbReference type="Proteomes" id="UP000247069">
    <property type="component" value="Genome"/>
</dbReference>
<sequence length="399" mass="45026">KMEALSSIALTVREAREKIINGTIYSNVSDVIQQFNQMVRVLNGSTFTTGGLATMPLREWTFDLPQLGTTLLNIDANYVESMTPTLDMLTEFVIAVCETELLVDNNRNGAYPQSEALRLLSNNKYVFLNMDLGSKYISEWHYRLSARDPMFSNHVPYIFPYDMAIAYDRVTAAYDNVSGTRFASLNNAIHFAAFDQDFVRGQPANARQFEYLYNLRTPVSNATIVIHPISDILSVPSMIRNQAATHYWPYNPYNIPTFRDDIRVEFQLAGQVIYVAANLGMHTIPQFDAVNIILTMRRLPLLADLQNIFPAGNPSATHQAVISTKIEVLNATTETTVPSIDEHLYALIVGTRGRYQMQAGPVFPPGMRWDDILNRYTPARQSNMQRLMTTASILDLVSM</sequence>
<dbReference type="EMBL" id="KM254195">
    <property type="protein sequence ID" value="AIW53354.1"/>
    <property type="molecule type" value="Genomic_RNA"/>
</dbReference>